<dbReference type="PROSITE" id="PS00211">
    <property type="entry name" value="ABC_TRANSPORTER_1"/>
    <property type="match status" value="1"/>
</dbReference>
<protein>
    <submittedName>
        <fullName evidence="6">ATP-binding cassette domain-containing protein</fullName>
    </submittedName>
</protein>
<keyword evidence="3" id="KW-0547">Nucleotide-binding</keyword>
<organism evidence="6 7">
    <name type="scientific">Rhodoblastus acidophilus</name>
    <name type="common">Rhodopseudomonas acidophila</name>
    <dbReference type="NCBI Taxonomy" id="1074"/>
    <lineage>
        <taxon>Bacteria</taxon>
        <taxon>Pseudomonadati</taxon>
        <taxon>Pseudomonadota</taxon>
        <taxon>Alphaproteobacteria</taxon>
        <taxon>Hyphomicrobiales</taxon>
        <taxon>Rhodoblastaceae</taxon>
        <taxon>Rhodoblastus</taxon>
    </lineage>
</organism>
<keyword evidence="4 6" id="KW-0067">ATP-binding</keyword>
<dbReference type="OrthoDB" id="9776556at2"/>
<dbReference type="Gene3D" id="3.40.50.300">
    <property type="entry name" value="P-loop containing nucleotide triphosphate hydrolases"/>
    <property type="match status" value="1"/>
</dbReference>
<dbReference type="GO" id="GO:0005524">
    <property type="term" value="F:ATP binding"/>
    <property type="evidence" value="ECO:0007669"/>
    <property type="project" value="UniProtKB-KW"/>
</dbReference>
<evidence type="ECO:0000256" key="3">
    <source>
        <dbReference type="ARBA" id="ARBA00022741"/>
    </source>
</evidence>
<comment type="caution">
    <text evidence="6">The sequence shown here is derived from an EMBL/GenBank/DDBJ whole genome shotgun (WGS) entry which is preliminary data.</text>
</comment>
<sequence>MIPPALSLRLDEAQRLNPAVAALIGSTPKPDLSLAGWLDTLDTSDFDRLKFSRVELEAHLLALILEAQGLRNPVTRIDSLRILGGRDKTGLAENLDLTLRPGAIVSVVGPTGSGKSRLLHDIECLAQGDTPSGRRILIDGEVPEPVRRWAASGKLVAQLSQNMNFVVDLTVGDFVEMHAECRAVDNPEQAAAEVIACANRLAGEKFSAATSLTQLSGGQSRALMIADVALLSTSPIVLIDEIENAGINRRQALDLLVASDKIVLMSTHDPILALHAHKRIVIAAGAVSEVIETSEAERAHLATLEHFDRRMSELREKLRHGARLDALPLPFGTASWTP</sequence>
<comment type="similarity">
    <text evidence="1">Belongs to the ABC transporter superfamily.</text>
</comment>
<dbReference type="Proteomes" id="UP000439113">
    <property type="component" value="Unassembled WGS sequence"/>
</dbReference>
<name>A0A6N8DND4_RHOAC</name>
<dbReference type="EMBL" id="WNKS01000005">
    <property type="protein sequence ID" value="MTV31065.1"/>
    <property type="molecule type" value="Genomic_DNA"/>
</dbReference>
<keyword evidence="2" id="KW-0813">Transport</keyword>
<evidence type="ECO:0000313" key="7">
    <source>
        <dbReference type="Proteomes" id="UP000439113"/>
    </source>
</evidence>
<gene>
    <name evidence="6" type="ORF">GJ654_08665</name>
</gene>
<evidence type="ECO:0000313" key="6">
    <source>
        <dbReference type="EMBL" id="MTV31065.1"/>
    </source>
</evidence>
<proteinExistence type="inferred from homology"/>
<dbReference type="PANTHER" id="PTHR43117:SF4">
    <property type="entry name" value="OSMOPROTECTANT IMPORT ATP-BINDING PROTEIN OSMV"/>
    <property type="match status" value="1"/>
</dbReference>
<dbReference type="Pfam" id="PF00005">
    <property type="entry name" value="ABC_tran"/>
    <property type="match status" value="1"/>
</dbReference>
<dbReference type="AlphaFoldDB" id="A0A6N8DND4"/>
<dbReference type="SUPFAM" id="SSF52540">
    <property type="entry name" value="P-loop containing nucleoside triphosphate hydrolases"/>
    <property type="match status" value="1"/>
</dbReference>
<feature type="domain" description="ABC transporter" evidence="5">
    <location>
        <begin position="75"/>
        <end position="310"/>
    </location>
</feature>
<reference evidence="6 7" key="1">
    <citation type="submission" date="2019-11" db="EMBL/GenBank/DDBJ databases">
        <title>Whole-genome sequence of a Rhodoblastus acidophilus DSM 142.</title>
        <authorList>
            <person name="Kyndt J.A."/>
            <person name="Meyer T.E."/>
        </authorList>
    </citation>
    <scope>NUCLEOTIDE SEQUENCE [LARGE SCALE GENOMIC DNA]</scope>
    <source>
        <strain evidence="6 7">DSM 142</strain>
    </source>
</reference>
<evidence type="ECO:0000259" key="5">
    <source>
        <dbReference type="PROSITE" id="PS50893"/>
    </source>
</evidence>
<dbReference type="InterPro" id="IPR017871">
    <property type="entry name" value="ABC_transporter-like_CS"/>
</dbReference>
<dbReference type="InterPro" id="IPR027417">
    <property type="entry name" value="P-loop_NTPase"/>
</dbReference>
<dbReference type="PANTHER" id="PTHR43117">
    <property type="entry name" value="OSMOPROTECTANT IMPORT ATP-BINDING PROTEIN OSMV"/>
    <property type="match status" value="1"/>
</dbReference>
<dbReference type="SMART" id="SM00382">
    <property type="entry name" value="AAA"/>
    <property type="match status" value="1"/>
</dbReference>
<dbReference type="GO" id="GO:0016887">
    <property type="term" value="F:ATP hydrolysis activity"/>
    <property type="evidence" value="ECO:0007669"/>
    <property type="project" value="InterPro"/>
</dbReference>
<evidence type="ECO:0000256" key="2">
    <source>
        <dbReference type="ARBA" id="ARBA00022448"/>
    </source>
</evidence>
<dbReference type="InterPro" id="IPR003439">
    <property type="entry name" value="ABC_transporter-like_ATP-bd"/>
</dbReference>
<evidence type="ECO:0000256" key="4">
    <source>
        <dbReference type="ARBA" id="ARBA00022840"/>
    </source>
</evidence>
<evidence type="ECO:0000256" key="1">
    <source>
        <dbReference type="ARBA" id="ARBA00005417"/>
    </source>
</evidence>
<accession>A0A6N8DND4</accession>
<dbReference type="PROSITE" id="PS50893">
    <property type="entry name" value="ABC_TRANSPORTER_2"/>
    <property type="match status" value="1"/>
</dbReference>
<dbReference type="InterPro" id="IPR003593">
    <property type="entry name" value="AAA+_ATPase"/>
</dbReference>